<keyword evidence="2" id="KW-0378">Hydrolase</keyword>
<dbReference type="AlphaFoldDB" id="A0A076F446"/>
<keyword evidence="1" id="KW-0547">Nucleotide-binding</keyword>
<dbReference type="SMART" id="SM00796">
    <property type="entry name" value="AHS1"/>
    <property type="match status" value="1"/>
</dbReference>
<evidence type="ECO:0000313" key="6">
    <source>
        <dbReference type="Proteomes" id="UP000028488"/>
    </source>
</evidence>
<reference evidence="5 6" key="1">
    <citation type="submission" date="2014-07" db="EMBL/GenBank/DDBJ databases">
        <title>Genome Sequence of Rhodococcus opacus Strain R7, a Biodegrader of Mono- and Polycyclic Aromatic Hydrocarbons.</title>
        <authorList>
            <person name="Di Gennaro P."/>
            <person name="Zampolli J."/>
            <person name="Presti I."/>
            <person name="Cappelletti M."/>
            <person name="D'Ursi P."/>
            <person name="Orro A."/>
            <person name="Mezzelani A."/>
            <person name="Milanesi L."/>
        </authorList>
    </citation>
    <scope>NUCLEOTIDE SEQUENCE [LARGE SCALE GENOMIC DNA]</scope>
    <source>
        <strain evidence="5 6">R7</strain>
        <plasmid evidence="5">pPDG1</plasmid>
    </source>
</reference>
<dbReference type="Proteomes" id="UP000028488">
    <property type="component" value="Plasmid pPDG1"/>
</dbReference>
<sequence>MAEASNLLRAGDRAWIVDIAPDRIAALAAAARAQTWSALVEDVVPAARSIMFRAHTSSDMGLLADNVRNLLATTDTEASAASPERAPLVIPVRYDGDDLAEVARTLGMTVEAVVEAHTSAVHRVGFFGFAPGFAYIDGLPELLKLARRTSPRPRVGAGLVAIAGTQTVVYPGGTPGGWHLIGSTSEVLWDINAAPPSRLSVGDRVRFEAVE</sequence>
<gene>
    <name evidence="5" type="ORF">EP51_40690</name>
</gene>
<dbReference type="InterPro" id="IPR010016">
    <property type="entry name" value="PxpB"/>
</dbReference>
<dbReference type="Pfam" id="PF02682">
    <property type="entry name" value="CT_C_D"/>
    <property type="match status" value="1"/>
</dbReference>
<keyword evidence="3" id="KW-0067">ATP-binding</keyword>
<evidence type="ECO:0000256" key="2">
    <source>
        <dbReference type="ARBA" id="ARBA00022801"/>
    </source>
</evidence>
<dbReference type="Gene3D" id="2.40.100.10">
    <property type="entry name" value="Cyclophilin-like"/>
    <property type="match status" value="1"/>
</dbReference>
<dbReference type="Gene3D" id="3.30.1360.40">
    <property type="match status" value="1"/>
</dbReference>
<dbReference type="InterPro" id="IPR029000">
    <property type="entry name" value="Cyclophilin-like_dom_sf"/>
</dbReference>
<accession>A0A076F446</accession>
<keyword evidence="5" id="KW-0614">Plasmid</keyword>
<dbReference type="EMBL" id="CP008948">
    <property type="protein sequence ID" value="AII10564.1"/>
    <property type="molecule type" value="Genomic_DNA"/>
</dbReference>
<dbReference type="GO" id="GO:0005524">
    <property type="term" value="F:ATP binding"/>
    <property type="evidence" value="ECO:0007669"/>
    <property type="project" value="UniProtKB-KW"/>
</dbReference>
<dbReference type="PANTHER" id="PTHR34698">
    <property type="entry name" value="5-OXOPROLINASE SUBUNIT B"/>
    <property type="match status" value="1"/>
</dbReference>
<dbReference type="InterPro" id="IPR003833">
    <property type="entry name" value="CT_C_D"/>
</dbReference>
<feature type="domain" description="Carboxyltransferase" evidence="4">
    <location>
        <begin position="5"/>
        <end position="199"/>
    </location>
</feature>
<proteinExistence type="predicted"/>
<evidence type="ECO:0000256" key="1">
    <source>
        <dbReference type="ARBA" id="ARBA00022741"/>
    </source>
</evidence>
<organism evidence="5 6">
    <name type="scientific">Rhodococcus opacus</name>
    <name type="common">Nocardia opaca</name>
    <dbReference type="NCBI Taxonomy" id="37919"/>
    <lineage>
        <taxon>Bacteria</taxon>
        <taxon>Bacillati</taxon>
        <taxon>Actinomycetota</taxon>
        <taxon>Actinomycetes</taxon>
        <taxon>Mycobacteriales</taxon>
        <taxon>Nocardiaceae</taxon>
        <taxon>Rhodococcus</taxon>
    </lineage>
</organism>
<dbReference type="SUPFAM" id="SSF50891">
    <property type="entry name" value="Cyclophilin-like"/>
    <property type="match status" value="1"/>
</dbReference>
<dbReference type="GO" id="GO:0016787">
    <property type="term" value="F:hydrolase activity"/>
    <property type="evidence" value="ECO:0007669"/>
    <property type="project" value="UniProtKB-KW"/>
</dbReference>
<geneLocation type="plasmid" evidence="5 6">
    <name>pPDG1</name>
</geneLocation>
<evidence type="ECO:0000256" key="3">
    <source>
        <dbReference type="ARBA" id="ARBA00022840"/>
    </source>
</evidence>
<protein>
    <recommendedName>
        <fullName evidence="4">Carboxyltransferase domain-containing protein</fullName>
    </recommendedName>
</protein>
<name>A0A076F446_RHOOP</name>
<dbReference type="PANTHER" id="PTHR34698:SF2">
    <property type="entry name" value="5-OXOPROLINASE SUBUNIT B"/>
    <property type="match status" value="1"/>
</dbReference>
<evidence type="ECO:0000313" key="5">
    <source>
        <dbReference type="EMBL" id="AII10564.1"/>
    </source>
</evidence>
<dbReference type="RefSeq" id="WP_128642972.1">
    <property type="nucleotide sequence ID" value="NZ_CP008948.1"/>
</dbReference>
<evidence type="ECO:0000259" key="4">
    <source>
        <dbReference type="SMART" id="SM00796"/>
    </source>
</evidence>